<evidence type="ECO:0000313" key="5">
    <source>
        <dbReference type="Proteomes" id="UP000240708"/>
    </source>
</evidence>
<dbReference type="Proteomes" id="UP000240708">
    <property type="component" value="Unassembled WGS sequence"/>
</dbReference>
<keyword evidence="5" id="KW-1185">Reference proteome</keyword>
<proteinExistence type="predicted"/>
<accession>A0A2P8ED24</accession>
<dbReference type="GO" id="GO:0016799">
    <property type="term" value="F:hydrolase activity, hydrolyzing N-glycosyl compounds"/>
    <property type="evidence" value="ECO:0007669"/>
    <property type="project" value="InterPro"/>
</dbReference>
<dbReference type="Gene3D" id="2.60.40.10">
    <property type="entry name" value="Immunoglobulins"/>
    <property type="match status" value="1"/>
</dbReference>
<dbReference type="RefSeq" id="WP_106565474.1">
    <property type="nucleotide sequence ID" value="NZ_PYGF01000001.1"/>
</dbReference>
<feature type="signal peptide" evidence="1">
    <location>
        <begin position="1"/>
        <end position="23"/>
    </location>
</feature>
<dbReference type="InterPro" id="IPR011483">
    <property type="entry name" value="Sde182_NH-like"/>
</dbReference>
<evidence type="ECO:0000313" key="4">
    <source>
        <dbReference type="EMBL" id="PSL07379.1"/>
    </source>
</evidence>
<dbReference type="Gene3D" id="3.90.245.10">
    <property type="entry name" value="Ribonucleoside hydrolase-like"/>
    <property type="match status" value="1"/>
</dbReference>
<sequence length="479" mass="54823">MKKIFILVLFSLGFPLFCPQAIAQDKYRVVILSDMTHDDGNSLIRYLYYSPYFDTEAIIVTQQLPDFNFNQDGPWEKVNRILEAYKEEFPQLLKHDPDFPTYNSLKSITKRGRGALPIIWLTNEKKFASEIAGRYVEASWGDIRFHDWIGEGLNPNGESKDSEGSEFLMHIFEKEDDRPIFVQMWGGPITFVQALYRFTQKHGQEKYKQLLGKLHVYGILLQDITFDYLIDLNDVQALKCANLGTVVSTFEGERAEVGWLLHDAGHFWKYLRVMEQREVNGHGPMSEIYDHGGEGDSPAFLYLLSGVLGLNDPLEPTQGSWGSRFQPMGKGFPNGYFHTCGLDQMELERWIPDAKNSFLNRLQYSLKEPNEVNHEPVVIVNGIRDNKPLVISGFPGNVLVLDAAESFDPDGDELEFHWFLYPEASSYRGKIQFSEPNSNTLQIEIPKDISDQEVHLILEVKDNGAPRLVGYKRLILKGI</sequence>
<dbReference type="Pfam" id="PF21027">
    <property type="entry name" value="Sde0182_C"/>
    <property type="match status" value="1"/>
</dbReference>
<dbReference type="InterPro" id="IPR048527">
    <property type="entry name" value="Sde182_C"/>
</dbReference>
<feature type="domain" description="Cellulose-binding Sde182 C-terminal" evidence="3">
    <location>
        <begin position="400"/>
        <end position="477"/>
    </location>
</feature>
<dbReference type="AlphaFoldDB" id="A0A2P8ED24"/>
<reference evidence="4 5" key="1">
    <citation type="submission" date="2018-03" db="EMBL/GenBank/DDBJ databases">
        <title>Genomic Encyclopedia of Archaeal and Bacterial Type Strains, Phase II (KMG-II): from individual species to whole genera.</title>
        <authorList>
            <person name="Goeker M."/>
        </authorList>
    </citation>
    <scope>NUCLEOTIDE SEQUENCE [LARGE SCALE GENOMIC DNA]</scope>
    <source>
        <strain evidence="4 5">DSM 28057</strain>
    </source>
</reference>
<feature type="chain" id="PRO_5015172337" evidence="1">
    <location>
        <begin position="24"/>
        <end position="479"/>
    </location>
</feature>
<name>A0A2P8ED24_9BACT</name>
<gene>
    <name evidence="4" type="ORF">CLV48_101309</name>
</gene>
<evidence type="ECO:0000259" key="2">
    <source>
        <dbReference type="Pfam" id="PF07632"/>
    </source>
</evidence>
<keyword evidence="1" id="KW-0732">Signal</keyword>
<evidence type="ECO:0000259" key="3">
    <source>
        <dbReference type="Pfam" id="PF21027"/>
    </source>
</evidence>
<protein>
    <submittedName>
        <fullName evidence="4">Uncharacterized protein DUF1593</fullName>
    </submittedName>
</protein>
<dbReference type="Pfam" id="PF07632">
    <property type="entry name" value="Sde182_NH-like"/>
    <property type="match status" value="1"/>
</dbReference>
<dbReference type="EMBL" id="PYGF01000001">
    <property type="protein sequence ID" value="PSL07379.1"/>
    <property type="molecule type" value="Genomic_DNA"/>
</dbReference>
<dbReference type="InterPro" id="IPR013783">
    <property type="entry name" value="Ig-like_fold"/>
</dbReference>
<comment type="caution">
    <text evidence="4">The sequence shown here is derived from an EMBL/GenBank/DDBJ whole genome shotgun (WGS) entry which is preliminary data.</text>
</comment>
<feature type="domain" description="Cellulose-binding Sde182 nucleoside hydrolase-like" evidence="2">
    <location>
        <begin position="28"/>
        <end position="325"/>
    </location>
</feature>
<dbReference type="InterPro" id="IPR036452">
    <property type="entry name" value="Ribo_hydro-like"/>
</dbReference>
<evidence type="ECO:0000256" key="1">
    <source>
        <dbReference type="SAM" id="SignalP"/>
    </source>
</evidence>
<dbReference type="OrthoDB" id="253051at2"/>
<organism evidence="4 5">
    <name type="scientific">Cecembia rubra</name>
    <dbReference type="NCBI Taxonomy" id="1485585"/>
    <lineage>
        <taxon>Bacteria</taxon>
        <taxon>Pseudomonadati</taxon>
        <taxon>Bacteroidota</taxon>
        <taxon>Cytophagia</taxon>
        <taxon>Cytophagales</taxon>
        <taxon>Cyclobacteriaceae</taxon>
        <taxon>Cecembia</taxon>
    </lineage>
</organism>